<dbReference type="AlphaFoldDB" id="A0AAE0TWB2"/>
<dbReference type="SUPFAM" id="SSF52047">
    <property type="entry name" value="RNI-like"/>
    <property type="match status" value="1"/>
</dbReference>
<proteinExistence type="predicted"/>
<name>A0AAE0TWB2_9PEZI</name>
<dbReference type="EMBL" id="JAULSW010000005">
    <property type="protein sequence ID" value="KAK3381775.1"/>
    <property type="molecule type" value="Genomic_DNA"/>
</dbReference>
<comment type="caution">
    <text evidence="1">The sequence shown here is derived from an EMBL/GenBank/DDBJ whole genome shotgun (WGS) entry which is preliminary data.</text>
</comment>
<evidence type="ECO:0000313" key="2">
    <source>
        <dbReference type="Proteomes" id="UP001285441"/>
    </source>
</evidence>
<gene>
    <name evidence="1" type="ORF">B0H63DRAFT_476594</name>
</gene>
<reference evidence="1" key="2">
    <citation type="submission" date="2023-06" db="EMBL/GenBank/DDBJ databases">
        <authorList>
            <consortium name="Lawrence Berkeley National Laboratory"/>
            <person name="Haridas S."/>
            <person name="Hensen N."/>
            <person name="Bonometti L."/>
            <person name="Westerberg I."/>
            <person name="Brannstrom I.O."/>
            <person name="Guillou S."/>
            <person name="Cros-Aarteil S."/>
            <person name="Calhoun S."/>
            <person name="Kuo A."/>
            <person name="Mondo S."/>
            <person name="Pangilinan J."/>
            <person name="Riley R."/>
            <person name="LaButti K."/>
            <person name="Andreopoulos B."/>
            <person name="Lipzen A."/>
            <person name="Chen C."/>
            <person name="Yanf M."/>
            <person name="Daum C."/>
            <person name="Ng V."/>
            <person name="Clum A."/>
            <person name="Steindorff A."/>
            <person name="Ohm R."/>
            <person name="Martin F."/>
            <person name="Silar P."/>
            <person name="Natvig D."/>
            <person name="Lalanne C."/>
            <person name="Gautier V."/>
            <person name="Ament-velasquez S.L."/>
            <person name="Kruys A."/>
            <person name="Hutchinson M.I."/>
            <person name="Powell A.J."/>
            <person name="Barry K."/>
            <person name="Miller A.N."/>
            <person name="Grigoriev I.V."/>
            <person name="Debuchy R."/>
            <person name="Gladieux P."/>
            <person name="Thoren M.H."/>
            <person name="Johannesson H."/>
        </authorList>
    </citation>
    <scope>NUCLEOTIDE SEQUENCE</scope>
    <source>
        <strain evidence="1">CBS 232.78</strain>
    </source>
</reference>
<dbReference type="Proteomes" id="UP001285441">
    <property type="component" value="Unassembled WGS sequence"/>
</dbReference>
<organism evidence="1 2">
    <name type="scientific">Podospora didyma</name>
    <dbReference type="NCBI Taxonomy" id="330526"/>
    <lineage>
        <taxon>Eukaryota</taxon>
        <taxon>Fungi</taxon>
        <taxon>Dikarya</taxon>
        <taxon>Ascomycota</taxon>
        <taxon>Pezizomycotina</taxon>
        <taxon>Sordariomycetes</taxon>
        <taxon>Sordariomycetidae</taxon>
        <taxon>Sordariales</taxon>
        <taxon>Podosporaceae</taxon>
        <taxon>Podospora</taxon>
    </lineage>
</organism>
<evidence type="ECO:0000313" key="1">
    <source>
        <dbReference type="EMBL" id="KAK3381775.1"/>
    </source>
</evidence>
<accession>A0AAE0TWB2</accession>
<keyword evidence="2" id="KW-1185">Reference proteome</keyword>
<protein>
    <submittedName>
        <fullName evidence="1">Uncharacterized protein</fullName>
    </submittedName>
</protein>
<reference evidence="1" key="1">
    <citation type="journal article" date="2023" name="Mol. Phylogenet. Evol.">
        <title>Genome-scale phylogeny and comparative genomics of the fungal order Sordariales.</title>
        <authorList>
            <person name="Hensen N."/>
            <person name="Bonometti L."/>
            <person name="Westerberg I."/>
            <person name="Brannstrom I.O."/>
            <person name="Guillou S."/>
            <person name="Cros-Aarteil S."/>
            <person name="Calhoun S."/>
            <person name="Haridas S."/>
            <person name="Kuo A."/>
            <person name="Mondo S."/>
            <person name="Pangilinan J."/>
            <person name="Riley R."/>
            <person name="LaButti K."/>
            <person name="Andreopoulos B."/>
            <person name="Lipzen A."/>
            <person name="Chen C."/>
            <person name="Yan M."/>
            <person name="Daum C."/>
            <person name="Ng V."/>
            <person name="Clum A."/>
            <person name="Steindorff A."/>
            <person name="Ohm R.A."/>
            <person name="Martin F."/>
            <person name="Silar P."/>
            <person name="Natvig D.O."/>
            <person name="Lalanne C."/>
            <person name="Gautier V."/>
            <person name="Ament-Velasquez S.L."/>
            <person name="Kruys A."/>
            <person name="Hutchinson M.I."/>
            <person name="Powell A.J."/>
            <person name="Barry K."/>
            <person name="Miller A.N."/>
            <person name="Grigoriev I.V."/>
            <person name="Debuchy R."/>
            <person name="Gladieux P."/>
            <person name="Hiltunen Thoren M."/>
            <person name="Johannesson H."/>
        </authorList>
    </citation>
    <scope>NUCLEOTIDE SEQUENCE</scope>
    <source>
        <strain evidence="1">CBS 232.78</strain>
    </source>
</reference>
<sequence>MLNCSNIKSLTIYQNLPSYPRRFPFDLRGSEHYASALEVLSLDTYDADFIEWNNIKPPGSVWDIVTGQHDAFYHWYKSDRARQWWELRSQVPPERRNLTNLDLWLDAMDFSHLHTLQFNHTQSRNFLTQQVINKLPQRLGSLQSLAIHGSRALQFILSVPKGSLKYLSWRDPVGCSGTCGNCSINSTYTLSSVLRHHGPSLTTLHYYDHKPSGRPPSALSVDNVRELVGLAPKLETLVVSLARNITDESMLWPWEEMRVLSEGLPELTDLTISLDLMSECQRKKQKDRDDGWRPYDLPSLSLEERSNPCAGDCIGLDMYAQPLLNRTTAEEMVEFLQTHKAGKRLNRVSFGAGDWVDYWKPWDPWDPDYWMGSNEWQRAWANCRREAPKAVGGGKPINRRGAIVCEAGDTLQLRGWEEYCKQASPTNNEWFLDLGDDL</sequence>